<dbReference type="PRINTS" id="PR00111">
    <property type="entry name" value="ABHYDROLASE"/>
</dbReference>
<dbReference type="InterPro" id="IPR029058">
    <property type="entry name" value="AB_hydrolase_fold"/>
</dbReference>
<comment type="caution">
    <text evidence="3">The sequence shown here is derived from an EMBL/GenBank/DDBJ whole genome shotgun (WGS) entry which is preliminary data.</text>
</comment>
<gene>
    <name evidence="3" type="ORF">UY08_C0018G0003</name>
</gene>
<feature type="domain" description="AB hydrolase-1" evidence="2">
    <location>
        <begin position="6"/>
        <end position="230"/>
    </location>
</feature>
<dbReference type="PRINTS" id="PR00412">
    <property type="entry name" value="EPOXHYDRLASE"/>
</dbReference>
<sequence>MKKAPLVILHGWGLSAERFAPLAAEFERLGYKTYAPDLPGFGKSQIPKNPLTLSDYASFLFSFFKSNKISNPILVGHSFGGRVALRFNQLYPNSVRALILTGTPGFTPIPKKRLMVFIALAKIGNLLFSIPPLSLFQDQVRRWYYYVVGAKEFFRAEGAMRETFKHIVGEDLVHSMESISIPTLLLWGELDIIVPPSIAERMHRVIERSELVIIADADHGVPFKEPQRFVPYVQRFLESL</sequence>
<accession>A0A0G1WE60</accession>
<reference evidence="3 4" key="1">
    <citation type="journal article" date="2015" name="Nature">
        <title>rRNA introns, odd ribosomes, and small enigmatic genomes across a large radiation of phyla.</title>
        <authorList>
            <person name="Brown C.T."/>
            <person name="Hug L.A."/>
            <person name="Thomas B.C."/>
            <person name="Sharon I."/>
            <person name="Castelle C.J."/>
            <person name="Singh A."/>
            <person name="Wilkins M.J."/>
            <person name="Williams K.H."/>
            <person name="Banfield J.F."/>
        </authorList>
    </citation>
    <scope>NUCLEOTIDE SEQUENCE [LARGE SCALE GENOMIC DNA]</scope>
</reference>
<dbReference type="Proteomes" id="UP000034212">
    <property type="component" value="Unassembled WGS sequence"/>
</dbReference>
<dbReference type="PANTHER" id="PTHR43798:SF31">
    <property type="entry name" value="AB HYDROLASE SUPERFAMILY PROTEIN YCLE"/>
    <property type="match status" value="1"/>
</dbReference>
<dbReference type="Pfam" id="PF12697">
    <property type="entry name" value="Abhydrolase_6"/>
    <property type="match status" value="1"/>
</dbReference>
<evidence type="ECO:0000256" key="1">
    <source>
        <dbReference type="ARBA" id="ARBA00022801"/>
    </source>
</evidence>
<evidence type="ECO:0000313" key="4">
    <source>
        <dbReference type="Proteomes" id="UP000034212"/>
    </source>
</evidence>
<evidence type="ECO:0000259" key="2">
    <source>
        <dbReference type="Pfam" id="PF12697"/>
    </source>
</evidence>
<dbReference type="AlphaFoldDB" id="A0A0G1WE60"/>
<evidence type="ECO:0000313" key="3">
    <source>
        <dbReference type="EMBL" id="KKU80520.1"/>
    </source>
</evidence>
<dbReference type="InterPro" id="IPR000639">
    <property type="entry name" value="Epox_hydrolase-like"/>
</dbReference>
<dbReference type="SUPFAM" id="SSF53474">
    <property type="entry name" value="alpha/beta-Hydrolases"/>
    <property type="match status" value="1"/>
</dbReference>
<dbReference type="InterPro" id="IPR050266">
    <property type="entry name" value="AB_hydrolase_sf"/>
</dbReference>
<dbReference type="PANTHER" id="PTHR43798">
    <property type="entry name" value="MONOACYLGLYCEROL LIPASE"/>
    <property type="match status" value="1"/>
</dbReference>
<proteinExistence type="predicted"/>
<dbReference type="GO" id="GO:0016020">
    <property type="term" value="C:membrane"/>
    <property type="evidence" value="ECO:0007669"/>
    <property type="project" value="TreeGrafter"/>
</dbReference>
<organism evidence="3 4">
    <name type="scientific">Candidatus Gottesmanbacteria bacterium GW2011_GWA1_47_8</name>
    <dbReference type="NCBI Taxonomy" id="1618438"/>
    <lineage>
        <taxon>Bacteria</taxon>
        <taxon>Candidatus Gottesmaniibacteriota</taxon>
    </lineage>
</organism>
<keyword evidence="1 3" id="KW-0378">Hydrolase</keyword>
<dbReference type="GO" id="GO:0016787">
    <property type="term" value="F:hydrolase activity"/>
    <property type="evidence" value="ECO:0007669"/>
    <property type="project" value="UniProtKB-KW"/>
</dbReference>
<dbReference type="EMBL" id="LCOQ01000018">
    <property type="protein sequence ID" value="KKU80520.1"/>
    <property type="molecule type" value="Genomic_DNA"/>
</dbReference>
<dbReference type="InterPro" id="IPR000073">
    <property type="entry name" value="AB_hydrolase_1"/>
</dbReference>
<dbReference type="Gene3D" id="3.40.50.1820">
    <property type="entry name" value="alpha/beta hydrolase"/>
    <property type="match status" value="1"/>
</dbReference>
<name>A0A0G1WE60_9BACT</name>
<protein>
    <submittedName>
        <fullName evidence="3">Alpha/beta hydrolase fold protein</fullName>
    </submittedName>
</protein>